<reference evidence="8" key="1">
    <citation type="journal article" date="2013" name="Proc. Natl. Acad. Sci. U.S.A.">
        <title>Genome structure and metabolic features in the red seaweed Chondrus crispus shed light on evolution of the Archaeplastida.</title>
        <authorList>
            <person name="Collen J."/>
            <person name="Porcel B."/>
            <person name="Carre W."/>
            <person name="Ball S.G."/>
            <person name="Chaparro C."/>
            <person name="Tonon T."/>
            <person name="Barbeyron T."/>
            <person name="Michel G."/>
            <person name="Noel B."/>
            <person name="Valentin K."/>
            <person name="Elias M."/>
            <person name="Artiguenave F."/>
            <person name="Arun A."/>
            <person name="Aury J.M."/>
            <person name="Barbosa-Neto J.F."/>
            <person name="Bothwell J.H."/>
            <person name="Bouget F.Y."/>
            <person name="Brillet L."/>
            <person name="Cabello-Hurtado F."/>
            <person name="Capella-Gutierrez S."/>
            <person name="Charrier B."/>
            <person name="Cladiere L."/>
            <person name="Cock J.M."/>
            <person name="Coelho S.M."/>
            <person name="Colleoni C."/>
            <person name="Czjzek M."/>
            <person name="Da Silva C."/>
            <person name="Delage L."/>
            <person name="Denoeud F."/>
            <person name="Deschamps P."/>
            <person name="Dittami S.M."/>
            <person name="Gabaldon T."/>
            <person name="Gachon C.M."/>
            <person name="Groisillier A."/>
            <person name="Herve C."/>
            <person name="Jabbari K."/>
            <person name="Katinka M."/>
            <person name="Kloareg B."/>
            <person name="Kowalczyk N."/>
            <person name="Labadie K."/>
            <person name="Leblanc C."/>
            <person name="Lopez P.J."/>
            <person name="McLachlan D.H."/>
            <person name="Meslet-Cladiere L."/>
            <person name="Moustafa A."/>
            <person name="Nehr Z."/>
            <person name="Nyvall Collen P."/>
            <person name="Panaud O."/>
            <person name="Partensky F."/>
            <person name="Poulain J."/>
            <person name="Rensing S.A."/>
            <person name="Rousvoal S."/>
            <person name="Samson G."/>
            <person name="Symeonidi A."/>
            <person name="Weissenbach J."/>
            <person name="Zambounis A."/>
            <person name="Wincker P."/>
            <person name="Boyen C."/>
        </authorList>
    </citation>
    <scope>NUCLEOTIDE SEQUENCE [LARGE SCALE GENOMIC DNA]</scope>
    <source>
        <strain evidence="8">cv. Stackhouse</strain>
    </source>
</reference>
<dbReference type="AlphaFoldDB" id="R7Q561"/>
<organism evidence="7 8">
    <name type="scientific">Chondrus crispus</name>
    <name type="common">Carrageen Irish moss</name>
    <name type="synonym">Polymorpha crispa</name>
    <dbReference type="NCBI Taxonomy" id="2769"/>
    <lineage>
        <taxon>Eukaryota</taxon>
        <taxon>Rhodophyta</taxon>
        <taxon>Florideophyceae</taxon>
        <taxon>Rhodymeniophycidae</taxon>
        <taxon>Gigartinales</taxon>
        <taxon>Gigartinaceae</taxon>
        <taxon>Chondrus</taxon>
    </lineage>
</organism>
<comment type="subcellular location">
    <subcellularLocation>
        <location evidence="1">Mitochondrion</location>
    </subcellularLocation>
</comment>
<proteinExistence type="inferred from homology"/>
<evidence type="ECO:0000313" key="8">
    <source>
        <dbReference type="Proteomes" id="UP000012073"/>
    </source>
</evidence>
<name>R7Q561_CHOCR</name>
<dbReference type="PANTHER" id="PTHR23354">
    <property type="entry name" value="NUCLEOLAR PROTEIN 7/ESTROGEN RECEPTOR COACTIVATOR-RELATED"/>
    <property type="match status" value="1"/>
</dbReference>
<dbReference type="Gramene" id="CDF32481">
    <property type="protein sequence ID" value="CDF32481"/>
    <property type="gene ID" value="CHC_T00008182001"/>
</dbReference>
<dbReference type="PROSITE" id="PS51886">
    <property type="entry name" value="TLDC"/>
    <property type="match status" value="1"/>
</dbReference>
<evidence type="ECO:0000256" key="5">
    <source>
        <dbReference type="SAM" id="MobiDB-lite"/>
    </source>
</evidence>
<feature type="region of interest" description="Disordered" evidence="5">
    <location>
        <begin position="20"/>
        <end position="57"/>
    </location>
</feature>
<dbReference type="KEGG" id="ccp:CHC_T00008182001"/>
<feature type="compositionally biased region" description="Polar residues" evidence="5">
    <location>
        <begin position="20"/>
        <end position="37"/>
    </location>
</feature>
<dbReference type="GO" id="GO:0005739">
    <property type="term" value="C:mitochondrion"/>
    <property type="evidence" value="ECO:0007669"/>
    <property type="project" value="UniProtKB-SubCell"/>
</dbReference>
<feature type="compositionally biased region" description="Low complexity" evidence="5">
    <location>
        <begin position="39"/>
        <end position="51"/>
    </location>
</feature>
<accession>R7Q561</accession>
<keyword evidence="8" id="KW-1185">Reference proteome</keyword>
<dbReference type="OrthoDB" id="26679at2759"/>
<evidence type="ECO:0000313" key="7">
    <source>
        <dbReference type="EMBL" id="CDF32481.1"/>
    </source>
</evidence>
<dbReference type="EMBL" id="HG001508">
    <property type="protein sequence ID" value="CDF32481.1"/>
    <property type="molecule type" value="Genomic_DNA"/>
</dbReference>
<dbReference type="Pfam" id="PF07534">
    <property type="entry name" value="TLD"/>
    <property type="match status" value="1"/>
</dbReference>
<dbReference type="PhylomeDB" id="R7Q561"/>
<dbReference type="Proteomes" id="UP000012073">
    <property type="component" value="Unassembled WGS sequence"/>
</dbReference>
<feature type="domain" description="TLDc" evidence="6">
    <location>
        <begin position="72"/>
        <end position="232"/>
    </location>
</feature>
<keyword evidence="3" id="KW-0496">Mitochondrion</keyword>
<gene>
    <name evidence="7" type="ORF">CHC_T00008182001</name>
</gene>
<dbReference type="OMA" id="HYGLWCD"/>
<sequence>MFQLRLNRIRRRWSISPEMNTATVMPTSTSPLNSTPLHRSISSPTTSAPPSRRLRRRRTHTSYIPRISSSSAIVPSPQFVSPLHAHFPVRYSSCDWQAVYSTMRDGVSLQTFFAKCAGPDPIVLLVRDSRKAVFGCYTTTPWKSSKQYYGNGEGFVFTLSPSVKVHKWSRANSFFQLSSSKSLAIGGGGKFALFLDSMFERGSSGPCATFKSPCLASADEFDIVVVEAYKLVPPFRFSQGKHH</sequence>
<dbReference type="RefSeq" id="XP_005712146.1">
    <property type="nucleotide sequence ID" value="XM_005712089.1"/>
</dbReference>
<protein>
    <recommendedName>
        <fullName evidence="4">Oxidation resistance protein 1</fullName>
    </recommendedName>
</protein>
<evidence type="ECO:0000256" key="2">
    <source>
        <dbReference type="ARBA" id="ARBA00009540"/>
    </source>
</evidence>
<evidence type="ECO:0000256" key="4">
    <source>
        <dbReference type="ARBA" id="ARBA00040604"/>
    </source>
</evidence>
<evidence type="ECO:0000259" key="6">
    <source>
        <dbReference type="PROSITE" id="PS51886"/>
    </source>
</evidence>
<dbReference type="SMART" id="SM00584">
    <property type="entry name" value="TLDc"/>
    <property type="match status" value="1"/>
</dbReference>
<dbReference type="GeneID" id="17319877"/>
<comment type="similarity">
    <text evidence="2">Belongs to the OXR1 family.</text>
</comment>
<evidence type="ECO:0000256" key="3">
    <source>
        <dbReference type="ARBA" id="ARBA00023128"/>
    </source>
</evidence>
<evidence type="ECO:0000256" key="1">
    <source>
        <dbReference type="ARBA" id="ARBA00004173"/>
    </source>
</evidence>
<dbReference type="PANTHER" id="PTHR23354:SF62">
    <property type="entry name" value="MUSTARD, ISOFORM V"/>
    <property type="match status" value="1"/>
</dbReference>
<dbReference type="InterPro" id="IPR006571">
    <property type="entry name" value="TLDc_dom"/>
</dbReference>